<dbReference type="InterPro" id="IPR020830">
    <property type="entry name" value="GlycerAld_3-P_DH_AS"/>
</dbReference>
<dbReference type="InterPro" id="IPR010512">
    <property type="entry name" value="DUF1091"/>
</dbReference>
<dbReference type="EMBL" id="LR899013">
    <property type="protein sequence ID" value="CAD7089841.1"/>
    <property type="molecule type" value="Genomic_DNA"/>
</dbReference>
<dbReference type="InParanoid" id="A0A7R8V090"/>
<gene>
    <name evidence="1" type="ORF">HERILL_LOCUS12367</name>
</gene>
<accession>A0A7R8V090</accession>
<dbReference type="AlphaFoldDB" id="A0A7R8V090"/>
<sequence length="120" mass="13729">MVTRLTCEDSDPSLMAIASCTTRSLNRTTKSHNITAATAPNVTLNEIFIKVTFHMRINTGYRRLIAEVEENFCGFLNGTAKSLLISMMWPFLRTHSNLDHKCPFFYPYIHYRETSMCAIS</sequence>
<protein>
    <submittedName>
        <fullName evidence="1">Uncharacterized protein</fullName>
    </submittedName>
</protein>
<dbReference type="PANTHER" id="PTHR20898">
    <property type="entry name" value="DAEDALUS ON 3-RELATED-RELATED"/>
    <property type="match status" value="1"/>
</dbReference>
<organism evidence="1 2">
    <name type="scientific">Hermetia illucens</name>
    <name type="common">Black soldier fly</name>
    <dbReference type="NCBI Taxonomy" id="343691"/>
    <lineage>
        <taxon>Eukaryota</taxon>
        <taxon>Metazoa</taxon>
        <taxon>Ecdysozoa</taxon>
        <taxon>Arthropoda</taxon>
        <taxon>Hexapoda</taxon>
        <taxon>Insecta</taxon>
        <taxon>Pterygota</taxon>
        <taxon>Neoptera</taxon>
        <taxon>Endopterygota</taxon>
        <taxon>Diptera</taxon>
        <taxon>Brachycera</taxon>
        <taxon>Stratiomyomorpha</taxon>
        <taxon>Stratiomyidae</taxon>
        <taxon>Hermetiinae</taxon>
        <taxon>Hermetia</taxon>
    </lineage>
</organism>
<keyword evidence="2" id="KW-1185">Reference proteome</keyword>
<proteinExistence type="predicted"/>
<reference evidence="1 2" key="1">
    <citation type="submission" date="2020-11" db="EMBL/GenBank/DDBJ databases">
        <authorList>
            <person name="Wallbank WR R."/>
            <person name="Pardo Diaz C."/>
            <person name="Kozak K."/>
            <person name="Martin S."/>
            <person name="Jiggins C."/>
            <person name="Moest M."/>
            <person name="Warren A I."/>
            <person name="Generalovic N T."/>
            <person name="Byers J.R.P. K."/>
            <person name="Montejo-Kovacevich G."/>
            <person name="Yen C E."/>
        </authorList>
    </citation>
    <scope>NUCLEOTIDE SEQUENCE [LARGE SCALE GENOMIC DNA]</scope>
</reference>
<dbReference type="Pfam" id="PF06477">
    <property type="entry name" value="DUF1091"/>
    <property type="match status" value="1"/>
</dbReference>
<dbReference type="PANTHER" id="PTHR20898:SF0">
    <property type="entry name" value="DAEDALUS ON 3-RELATED"/>
    <property type="match status" value="1"/>
</dbReference>
<evidence type="ECO:0000313" key="1">
    <source>
        <dbReference type="EMBL" id="CAD7089841.1"/>
    </source>
</evidence>
<dbReference type="PROSITE" id="PS00071">
    <property type="entry name" value="GAPDH"/>
    <property type="match status" value="1"/>
</dbReference>
<evidence type="ECO:0000313" key="2">
    <source>
        <dbReference type="Proteomes" id="UP000594454"/>
    </source>
</evidence>
<dbReference type="FunCoup" id="A0A7R8V090">
    <property type="interactions" value="6"/>
</dbReference>
<name>A0A7R8V090_HERIL</name>
<dbReference type="Proteomes" id="UP000594454">
    <property type="component" value="Chromosome 5"/>
</dbReference>
<dbReference type="GO" id="GO:0016620">
    <property type="term" value="F:oxidoreductase activity, acting on the aldehyde or oxo group of donors, NAD or NADP as acceptor"/>
    <property type="evidence" value="ECO:0007669"/>
    <property type="project" value="InterPro"/>
</dbReference>
<dbReference type="OrthoDB" id="7727171at2759"/>